<evidence type="ECO:0000259" key="9">
    <source>
        <dbReference type="Pfam" id="PF01648"/>
    </source>
</evidence>
<keyword evidence="11" id="KW-1185">Reference proteome</keyword>
<dbReference type="Proteomes" id="UP000294650">
    <property type="component" value="Unassembled WGS sequence"/>
</dbReference>
<evidence type="ECO:0000256" key="3">
    <source>
        <dbReference type="ARBA" id="ARBA00022723"/>
    </source>
</evidence>
<evidence type="ECO:0000256" key="8">
    <source>
        <dbReference type="HAMAP-Rule" id="MF_00101"/>
    </source>
</evidence>
<evidence type="ECO:0000256" key="7">
    <source>
        <dbReference type="ARBA" id="ARBA00023160"/>
    </source>
</evidence>
<dbReference type="GO" id="GO:0000287">
    <property type="term" value="F:magnesium ion binding"/>
    <property type="evidence" value="ECO:0007669"/>
    <property type="project" value="UniProtKB-UniRule"/>
</dbReference>
<dbReference type="AlphaFoldDB" id="A0A4R3MXS8"/>
<evidence type="ECO:0000256" key="2">
    <source>
        <dbReference type="ARBA" id="ARBA00022679"/>
    </source>
</evidence>
<reference evidence="10 11" key="1">
    <citation type="submission" date="2019-03" db="EMBL/GenBank/DDBJ databases">
        <title>Genomic Encyclopedia of Type Strains, Phase IV (KMG-IV): sequencing the most valuable type-strain genomes for metagenomic binning, comparative biology and taxonomic classification.</title>
        <authorList>
            <person name="Goeker M."/>
        </authorList>
    </citation>
    <scope>NUCLEOTIDE SEQUENCE [LARGE SCALE GENOMIC DNA]</scope>
    <source>
        <strain evidence="10 11">DSM 25894</strain>
    </source>
</reference>
<evidence type="ECO:0000256" key="1">
    <source>
        <dbReference type="ARBA" id="ARBA00022516"/>
    </source>
</evidence>
<dbReference type="GO" id="GO:0005737">
    <property type="term" value="C:cytoplasm"/>
    <property type="evidence" value="ECO:0007669"/>
    <property type="project" value="UniProtKB-SubCell"/>
</dbReference>
<comment type="subcellular location">
    <subcellularLocation>
        <location evidence="8">Cytoplasm</location>
    </subcellularLocation>
</comment>
<dbReference type="InterPro" id="IPR004568">
    <property type="entry name" value="Ppantetheine-prot_Trfase_dom"/>
</dbReference>
<comment type="catalytic activity">
    <reaction evidence="8">
        <text>apo-[ACP] + CoA = holo-[ACP] + adenosine 3',5'-bisphosphate + H(+)</text>
        <dbReference type="Rhea" id="RHEA:12068"/>
        <dbReference type="Rhea" id="RHEA-COMP:9685"/>
        <dbReference type="Rhea" id="RHEA-COMP:9690"/>
        <dbReference type="ChEBI" id="CHEBI:15378"/>
        <dbReference type="ChEBI" id="CHEBI:29999"/>
        <dbReference type="ChEBI" id="CHEBI:57287"/>
        <dbReference type="ChEBI" id="CHEBI:58343"/>
        <dbReference type="ChEBI" id="CHEBI:64479"/>
        <dbReference type="EC" id="2.7.8.7"/>
    </reaction>
</comment>
<accession>A0A4R3MXS8</accession>
<dbReference type="Gene3D" id="3.90.470.20">
    <property type="entry name" value="4'-phosphopantetheinyl transferase domain"/>
    <property type="match status" value="1"/>
</dbReference>
<dbReference type="EMBL" id="SMAN01000014">
    <property type="protein sequence ID" value="TCT20381.1"/>
    <property type="molecule type" value="Genomic_DNA"/>
</dbReference>
<dbReference type="Pfam" id="PF01648">
    <property type="entry name" value="ACPS"/>
    <property type="match status" value="1"/>
</dbReference>
<evidence type="ECO:0000256" key="5">
    <source>
        <dbReference type="ARBA" id="ARBA00022842"/>
    </source>
</evidence>
<dbReference type="InterPro" id="IPR008278">
    <property type="entry name" value="4-PPantetheinyl_Trfase_dom"/>
</dbReference>
<comment type="function">
    <text evidence="8">Transfers the 4'-phosphopantetheine moiety from coenzyme A to a Ser of acyl-carrier-protein.</text>
</comment>
<dbReference type="NCBIfam" id="TIGR00516">
    <property type="entry name" value="acpS"/>
    <property type="match status" value="1"/>
</dbReference>
<evidence type="ECO:0000256" key="6">
    <source>
        <dbReference type="ARBA" id="ARBA00023098"/>
    </source>
</evidence>
<comment type="caution">
    <text evidence="10">The sequence shown here is derived from an EMBL/GenBank/DDBJ whole genome shotgun (WGS) entry which is preliminary data.</text>
</comment>
<keyword evidence="3 8" id="KW-0479">Metal-binding</keyword>
<sequence length="124" mass="13983">MIQGTGIDLVELYRIEQAIKRNGRFLNRVLSKREMELLKQIPSHKRKMEFVSGRFAAKEAFAKANGTGIGETLSFKDIEIIPDQWGKPEIFVKGSKMTEAFVSISHSKQFAVAQVIIEKSIDQG</sequence>
<keyword evidence="2 8" id="KW-0808">Transferase</keyword>
<keyword evidence="1 8" id="KW-0444">Lipid biosynthesis</keyword>
<feature type="binding site" evidence="8">
    <location>
        <position position="59"/>
    </location>
    <ligand>
        <name>Mg(2+)</name>
        <dbReference type="ChEBI" id="CHEBI:18420"/>
    </ligand>
</feature>
<dbReference type="GO" id="GO:0008897">
    <property type="term" value="F:holo-[acyl-carrier-protein] synthase activity"/>
    <property type="evidence" value="ECO:0007669"/>
    <property type="project" value="UniProtKB-UniRule"/>
</dbReference>
<dbReference type="OrthoDB" id="517356at2"/>
<feature type="binding site" evidence="8">
    <location>
        <position position="8"/>
    </location>
    <ligand>
        <name>Mg(2+)</name>
        <dbReference type="ChEBI" id="CHEBI:18420"/>
    </ligand>
</feature>
<dbReference type="RefSeq" id="WP_132372176.1">
    <property type="nucleotide sequence ID" value="NZ_SMAN01000014.1"/>
</dbReference>
<comment type="cofactor">
    <cofactor evidence="8">
        <name>Mg(2+)</name>
        <dbReference type="ChEBI" id="CHEBI:18420"/>
    </cofactor>
</comment>
<dbReference type="GO" id="GO:0006633">
    <property type="term" value="P:fatty acid biosynthetic process"/>
    <property type="evidence" value="ECO:0007669"/>
    <property type="project" value="UniProtKB-UniRule"/>
</dbReference>
<keyword evidence="5 8" id="KW-0460">Magnesium</keyword>
<dbReference type="InterPro" id="IPR002582">
    <property type="entry name" value="ACPS"/>
</dbReference>
<name>A0A4R3MXS8_9BACI</name>
<dbReference type="InterPro" id="IPR037143">
    <property type="entry name" value="4-PPantetheinyl_Trfase_dom_sf"/>
</dbReference>
<gene>
    <name evidence="8" type="primary">acpS</name>
    <name evidence="10" type="ORF">EDD68_11465</name>
</gene>
<feature type="domain" description="4'-phosphopantetheinyl transferase" evidence="9">
    <location>
        <begin position="5"/>
        <end position="113"/>
    </location>
</feature>
<keyword evidence="8" id="KW-0963">Cytoplasm</keyword>
<dbReference type="EC" id="2.7.8.7" evidence="8"/>
<proteinExistence type="inferred from homology"/>
<keyword evidence="7 8" id="KW-0275">Fatty acid biosynthesis</keyword>
<evidence type="ECO:0000313" key="10">
    <source>
        <dbReference type="EMBL" id="TCT20381.1"/>
    </source>
</evidence>
<keyword evidence="4 8" id="KW-0276">Fatty acid metabolism</keyword>
<comment type="similarity">
    <text evidence="8">Belongs to the P-Pant transferase superfamily. AcpS family.</text>
</comment>
<dbReference type="NCBIfam" id="TIGR00556">
    <property type="entry name" value="pantethn_trn"/>
    <property type="match status" value="1"/>
</dbReference>
<organism evidence="10 11">
    <name type="scientific">Melghiribacillus thermohalophilus</name>
    <dbReference type="NCBI Taxonomy" id="1324956"/>
    <lineage>
        <taxon>Bacteria</taxon>
        <taxon>Bacillati</taxon>
        <taxon>Bacillota</taxon>
        <taxon>Bacilli</taxon>
        <taxon>Bacillales</taxon>
        <taxon>Bacillaceae</taxon>
        <taxon>Melghiribacillus</taxon>
    </lineage>
</organism>
<dbReference type="HAMAP" id="MF_00101">
    <property type="entry name" value="AcpS"/>
    <property type="match status" value="1"/>
</dbReference>
<evidence type="ECO:0000313" key="11">
    <source>
        <dbReference type="Proteomes" id="UP000294650"/>
    </source>
</evidence>
<keyword evidence="6 8" id="KW-0443">Lipid metabolism</keyword>
<dbReference type="SUPFAM" id="SSF56214">
    <property type="entry name" value="4'-phosphopantetheinyl transferase"/>
    <property type="match status" value="1"/>
</dbReference>
<evidence type="ECO:0000256" key="4">
    <source>
        <dbReference type="ARBA" id="ARBA00022832"/>
    </source>
</evidence>
<protein>
    <recommendedName>
        <fullName evidence="8">Holo-[acyl-carrier-protein] synthase</fullName>
        <shortName evidence="8">Holo-ACP synthase</shortName>
        <ecNumber evidence="8">2.7.8.7</ecNumber>
    </recommendedName>
    <alternativeName>
        <fullName evidence="8">4'-phosphopantetheinyl transferase AcpS</fullName>
    </alternativeName>
</protein>